<evidence type="ECO:0000313" key="2">
    <source>
        <dbReference type="EMBL" id="KAJ1216415.1"/>
    </source>
</evidence>
<evidence type="ECO:0000313" key="3">
    <source>
        <dbReference type="Proteomes" id="UP001066276"/>
    </source>
</evidence>
<sequence length="74" mass="7951">MSTDSGDPGGTSSTSDPDPEVFFTAPWNTENPEDAGPFEFEGPEAEEDGTPPQPPQREKMSTEDTGDSFLISQK</sequence>
<feature type="region of interest" description="Disordered" evidence="1">
    <location>
        <begin position="1"/>
        <end position="74"/>
    </location>
</feature>
<name>A0AAV7WUF5_PLEWA</name>
<gene>
    <name evidence="2" type="ORF">NDU88_004017</name>
</gene>
<evidence type="ECO:0000256" key="1">
    <source>
        <dbReference type="SAM" id="MobiDB-lite"/>
    </source>
</evidence>
<keyword evidence="3" id="KW-1185">Reference proteome</keyword>
<dbReference type="EMBL" id="JANPWB010000001">
    <property type="protein sequence ID" value="KAJ1216415.1"/>
    <property type="molecule type" value="Genomic_DNA"/>
</dbReference>
<feature type="compositionally biased region" description="Low complexity" evidence="1">
    <location>
        <begin position="1"/>
        <end position="16"/>
    </location>
</feature>
<proteinExistence type="predicted"/>
<comment type="caution">
    <text evidence="2">The sequence shown here is derived from an EMBL/GenBank/DDBJ whole genome shotgun (WGS) entry which is preliminary data.</text>
</comment>
<dbReference type="Proteomes" id="UP001066276">
    <property type="component" value="Chromosome 1_1"/>
</dbReference>
<reference evidence="2" key="1">
    <citation type="journal article" date="2022" name="bioRxiv">
        <title>Sequencing and chromosome-scale assembly of the giantPleurodeles waltlgenome.</title>
        <authorList>
            <person name="Brown T."/>
            <person name="Elewa A."/>
            <person name="Iarovenko S."/>
            <person name="Subramanian E."/>
            <person name="Araus A.J."/>
            <person name="Petzold A."/>
            <person name="Susuki M."/>
            <person name="Suzuki K.-i.T."/>
            <person name="Hayashi T."/>
            <person name="Toyoda A."/>
            <person name="Oliveira C."/>
            <person name="Osipova E."/>
            <person name="Leigh N.D."/>
            <person name="Simon A."/>
            <person name="Yun M.H."/>
        </authorList>
    </citation>
    <scope>NUCLEOTIDE SEQUENCE</scope>
    <source>
        <strain evidence="2">20211129_DDA</strain>
        <tissue evidence="2">Liver</tissue>
    </source>
</reference>
<dbReference type="AlphaFoldDB" id="A0AAV7WUF5"/>
<organism evidence="2 3">
    <name type="scientific">Pleurodeles waltl</name>
    <name type="common">Iberian ribbed newt</name>
    <dbReference type="NCBI Taxonomy" id="8319"/>
    <lineage>
        <taxon>Eukaryota</taxon>
        <taxon>Metazoa</taxon>
        <taxon>Chordata</taxon>
        <taxon>Craniata</taxon>
        <taxon>Vertebrata</taxon>
        <taxon>Euteleostomi</taxon>
        <taxon>Amphibia</taxon>
        <taxon>Batrachia</taxon>
        <taxon>Caudata</taxon>
        <taxon>Salamandroidea</taxon>
        <taxon>Salamandridae</taxon>
        <taxon>Pleurodelinae</taxon>
        <taxon>Pleurodeles</taxon>
    </lineage>
</organism>
<accession>A0AAV7WUF5</accession>
<protein>
    <submittedName>
        <fullName evidence="2">Uncharacterized protein</fullName>
    </submittedName>
</protein>